<gene>
    <name evidence="1" type="ORF">PV327_011694</name>
</gene>
<organism evidence="1 2">
    <name type="scientific">Microctonus hyperodae</name>
    <name type="common">Parasitoid wasp</name>
    <dbReference type="NCBI Taxonomy" id="165561"/>
    <lineage>
        <taxon>Eukaryota</taxon>
        <taxon>Metazoa</taxon>
        <taxon>Ecdysozoa</taxon>
        <taxon>Arthropoda</taxon>
        <taxon>Hexapoda</taxon>
        <taxon>Insecta</taxon>
        <taxon>Pterygota</taxon>
        <taxon>Neoptera</taxon>
        <taxon>Endopterygota</taxon>
        <taxon>Hymenoptera</taxon>
        <taxon>Apocrita</taxon>
        <taxon>Ichneumonoidea</taxon>
        <taxon>Braconidae</taxon>
        <taxon>Euphorinae</taxon>
        <taxon>Microctonus</taxon>
    </lineage>
</organism>
<feature type="non-terminal residue" evidence="1">
    <location>
        <position position="105"/>
    </location>
</feature>
<reference evidence="1" key="1">
    <citation type="journal article" date="2023" name="bioRxiv">
        <title>Scaffold-level genome assemblies of two parasitoid biocontrol wasps reveal the parthenogenesis mechanism and an associated novel virus.</title>
        <authorList>
            <person name="Inwood S."/>
            <person name="Skelly J."/>
            <person name="Guhlin J."/>
            <person name="Harrop T."/>
            <person name="Goldson S."/>
            <person name="Dearden P."/>
        </authorList>
    </citation>
    <scope>NUCLEOTIDE SEQUENCE</scope>
    <source>
        <strain evidence="1">Lincoln</strain>
        <tissue evidence="1">Whole body</tissue>
    </source>
</reference>
<sequence length="105" mass="11771">PELSHDKLYNIATGKAASPLVKLFLLNVENIGNEERQQFIAECTTDIRRFEKSISMDHNVDVMKILSYLITPVLLSLCHFDGAICKTNKSVLTKCLETGVNHEPP</sequence>
<comment type="caution">
    <text evidence="1">The sequence shown here is derived from an EMBL/GenBank/DDBJ whole genome shotgun (WGS) entry which is preliminary data.</text>
</comment>
<keyword evidence="2" id="KW-1185">Reference proteome</keyword>
<reference evidence="1" key="2">
    <citation type="submission" date="2023-03" db="EMBL/GenBank/DDBJ databases">
        <authorList>
            <person name="Inwood S.N."/>
            <person name="Skelly J.G."/>
            <person name="Guhlin J."/>
            <person name="Harrop T.W.R."/>
            <person name="Goldson S.G."/>
            <person name="Dearden P.K."/>
        </authorList>
    </citation>
    <scope>NUCLEOTIDE SEQUENCE</scope>
    <source>
        <strain evidence="1">Lincoln</strain>
        <tissue evidence="1">Whole body</tissue>
    </source>
</reference>
<evidence type="ECO:0000313" key="2">
    <source>
        <dbReference type="Proteomes" id="UP001168972"/>
    </source>
</evidence>
<dbReference type="AlphaFoldDB" id="A0AA39FGT7"/>
<evidence type="ECO:0000313" key="1">
    <source>
        <dbReference type="EMBL" id="KAK0169235.1"/>
    </source>
</evidence>
<accession>A0AA39FGT7</accession>
<protein>
    <submittedName>
        <fullName evidence="1">Uncharacterized protein</fullName>
    </submittedName>
</protein>
<dbReference type="Proteomes" id="UP001168972">
    <property type="component" value="Unassembled WGS sequence"/>
</dbReference>
<feature type="non-terminal residue" evidence="1">
    <location>
        <position position="1"/>
    </location>
</feature>
<proteinExistence type="predicted"/>
<name>A0AA39FGT7_MICHY</name>
<dbReference type="EMBL" id="JAQQBR010001604">
    <property type="protein sequence ID" value="KAK0169235.1"/>
    <property type="molecule type" value="Genomic_DNA"/>
</dbReference>